<name>A0A930VDQ1_9ACTN</name>
<keyword evidence="1" id="KW-0732">Signal</keyword>
<comment type="caution">
    <text evidence="3">The sequence shown here is derived from an EMBL/GenBank/DDBJ whole genome shotgun (WGS) entry which is preliminary data.</text>
</comment>
<feature type="chain" id="PRO_5038125653" evidence="1">
    <location>
        <begin position="31"/>
        <end position="363"/>
    </location>
</feature>
<dbReference type="InterPro" id="IPR050855">
    <property type="entry name" value="NDM-1-like"/>
</dbReference>
<accession>A0A930VDQ1</accession>
<keyword evidence="4" id="KW-1185">Reference proteome</keyword>
<dbReference type="CDD" id="cd16276">
    <property type="entry name" value="metallo-hydrolase-like_MBL-fold"/>
    <property type="match status" value="1"/>
</dbReference>
<gene>
    <name evidence="3" type="ORF">ISU07_07475</name>
</gene>
<evidence type="ECO:0000256" key="1">
    <source>
        <dbReference type="SAM" id="SignalP"/>
    </source>
</evidence>
<protein>
    <submittedName>
        <fullName evidence="3">MBL fold metallo-hydrolase</fullName>
    </submittedName>
</protein>
<dbReference type="RefSeq" id="WP_194706163.1">
    <property type="nucleotide sequence ID" value="NZ_JADKPN010000003.1"/>
</dbReference>
<feature type="signal peptide" evidence="1">
    <location>
        <begin position="1"/>
        <end position="30"/>
    </location>
</feature>
<dbReference type="Gene3D" id="3.60.15.10">
    <property type="entry name" value="Ribonuclease Z/Hydroxyacylglutathione hydrolase-like"/>
    <property type="match status" value="1"/>
</dbReference>
<dbReference type="PANTHER" id="PTHR42951:SF4">
    <property type="entry name" value="ACYL-COENZYME A THIOESTERASE MBLAC2"/>
    <property type="match status" value="1"/>
</dbReference>
<evidence type="ECO:0000313" key="3">
    <source>
        <dbReference type="EMBL" id="MBF4762965.1"/>
    </source>
</evidence>
<organism evidence="3 4">
    <name type="scientific">Nocardioides islandensis</name>
    <dbReference type="NCBI Taxonomy" id="433663"/>
    <lineage>
        <taxon>Bacteria</taxon>
        <taxon>Bacillati</taxon>
        <taxon>Actinomycetota</taxon>
        <taxon>Actinomycetes</taxon>
        <taxon>Propionibacteriales</taxon>
        <taxon>Nocardioidaceae</taxon>
        <taxon>Nocardioides</taxon>
    </lineage>
</organism>
<dbReference type="InterPro" id="IPR036866">
    <property type="entry name" value="RibonucZ/Hydroxyglut_hydro"/>
</dbReference>
<proteinExistence type="predicted"/>
<dbReference type="AlphaFoldDB" id="A0A930VDQ1"/>
<evidence type="ECO:0000313" key="4">
    <source>
        <dbReference type="Proteomes" id="UP000640489"/>
    </source>
</evidence>
<dbReference type="EMBL" id="JADKPN010000003">
    <property type="protein sequence ID" value="MBF4762965.1"/>
    <property type="molecule type" value="Genomic_DNA"/>
</dbReference>
<evidence type="ECO:0000259" key="2">
    <source>
        <dbReference type="SMART" id="SM00849"/>
    </source>
</evidence>
<reference evidence="3" key="1">
    <citation type="submission" date="2020-11" db="EMBL/GenBank/DDBJ databases">
        <title>Nocardioides sp. nov., isolated from Soil of Cynanchum wilfordii Hemsley rhizosphere.</title>
        <authorList>
            <person name="Lee J.-S."/>
            <person name="Suh M.K."/>
            <person name="Kim J.-S."/>
        </authorList>
    </citation>
    <scope>NUCLEOTIDE SEQUENCE</scope>
    <source>
        <strain evidence="3">KCTC 19275</strain>
    </source>
</reference>
<dbReference type="SUPFAM" id="SSF56281">
    <property type="entry name" value="Metallo-hydrolase/oxidoreductase"/>
    <property type="match status" value="1"/>
</dbReference>
<dbReference type="InterPro" id="IPR006311">
    <property type="entry name" value="TAT_signal"/>
</dbReference>
<feature type="domain" description="Metallo-beta-lactamase" evidence="2">
    <location>
        <begin position="85"/>
        <end position="258"/>
    </location>
</feature>
<dbReference type="Proteomes" id="UP000640489">
    <property type="component" value="Unassembled WGS sequence"/>
</dbReference>
<dbReference type="SMART" id="SM00849">
    <property type="entry name" value="Lactamase_B"/>
    <property type="match status" value="1"/>
</dbReference>
<sequence>MTSNLSTTHSPSRRGFLSRAAMMAAAPAAAAIVGPGLAAGRAEAAEGDLPSYAPVPAASFGPALNADGYFVGRIQDNLYWVTDGFYQSMFLAGARGVVVVDAPPTIGHNLVRAINQVTAEAGTSSTVTHLVYSHSHADHIGASSIFGDDVVRVGHVETRRLLREAGDPNRPPPTLTFSDRRVLAVGADRLELEYHGPNHSPDNIFIYAPRQRTLMVVDVVFPGWVPFKNLAVSQDIPGWVRAHDVALDYGWTTLVGGHLGRLGVRADVELQRQYVHDLDDSVRQTLASLDPTPFFQQYGPSGNAWAIFKGYLDAAAVQAAAPVVDKYLGQLGGADVFTVDNAAVLFESLRIDAGRLGPFGIRP</sequence>
<dbReference type="Pfam" id="PF00753">
    <property type="entry name" value="Lactamase_B"/>
    <property type="match status" value="1"/>
</dbReference>
<dbReference type="PANTHER" id="PTHR42951">
    <property type="entry name" value="METALLO-BETA-LACTAMASE DOMAIN-CONTAINING"/>
    <property type="match status" value="1"/>
</dbReference>
<dbReference type="PROSITE" id="PS51318">
    <property type="entry name" value="TAT"/>
    <property type="match status" value="1"/>
</dbReference>
<dbReference type="InterPro" id="IPR001279">
    <property type="entry name" value="Metallo-B-lactamas"/>
</dbReference>